<keyword evidence="1" id="KW-0812">Transmembrane</keyword>
<keyword evidence="1" id="KW-0472">Membrane</keyword>
<feature type="transmembrane region" description="Helical" evidence="1">
    <location>
        <begin position="238"/>
        <end position="261"/>
    </location>
</feature>
<feature type="transmembrane region" description="Helical" evidence="1">
    <location>
        <begin position="160"/>
        <end position="179"/>
    </location>
</feature>
<sequence>MAEPQSSNRQRHAHVIQYLQYAALWIGLGLCLFAVWKLAPNLPQQVGFPSAGSAAAILTLLLTAWLCGVAAWRQLFHAFMGGMLGWRLALRQSGLLLVGKYIPGGIFGLLARASDSRNGESRTQLLGIGIYEQIGTITVVFATGLALMAAALLHPIWLGLVPAAPWAGLSAILSIHWLLKKLPLRGVLRAAIDVKALTPSLRPLLASLYITLASALAWSGVVAWLASDIFMLPKMEAIGLAGAFGVAVTAGVLAFFAPGGIGIREFSMFGLASLWLPAPQAMALTAILRLLAALLDLMAGLTAAALSPHTPGRPA</sequence>
<gene>
    <name evidence="2" type="ORF">WQ53_11625</name>
</gene>
<dbReference type="EMBL" id="CP011144">
    <property type="protein sequence ID" value="AKC87309.1"/>
    <property type="molecule type" value="Genomic_DNA"/>
</dbReference>
<accession>A0A0E3Z382</accession>
<evidence type="ECO:0000313" key="2">
    <source>
        <dbReference type="EMBL" id="AKC87309.1"/>
    </source>
</evidence>
<evidence type="ECO:0000256" key="1">
    <source>
        <dbReference type="SAM" id="Phobius"/>
    </source>
</evidence>
<dbReference type="RefSeq" id="WP_052632547.1">
    <property type="nucleotide sequence ID" value="NZ_CP011144.1"/>
</dbReference>
<evidence type="ECO:0000313" key="3">
    <source>
        <dbReference type="Proteomes" id="UP000033067"/>
    </source>
</evidence>
<feature type="transmembrane region" description="Helical" evidence="1">
    <location>
        <begin position="93"/>
        <end position="114"/>
    </location>
</feature>
<organism evidence="2 3">
    <name type="scientific">Pseudoxanthomonas suwonensis</name>
    <dbReference type="NCBI Taxonomy" id="314722"/>
    <lineage>
        <taxon>Bacteria</taxon>
        <taxon>Pseudomonadati</taxon>
        <taxon>Pseudomonadota</taxon>
        <taxon>Gammaproteobacteria</taxon>
        <taxon>Lysobacterales</taxon>
        <taxon>Lysobacteraceae</taxon>
        <taxon>Pseudoxanthomonas</taxon>
    </lineage>
</organism>
<proteinExistence type="predicted"/>
<keyword evidence="1" id="KW-1133">Transmembrane helix</keyword>
<dbReference type="PATRIC" id="fig|314722.6.peg.2517"/>
<feature type="transmembrane region" description="Helical" evidence="1">
    <location>
        <begin position="51"/>
        <end position="72"/>
    </location>
</feature>
<dbReference type="Proteomes" id="UP000033067">
    <property type="component" value="Chromosome"/>
</dbReference>
<name>A0A0E3Z382_9GAMM</name>
<keyword evidence="3" id="KW-1185">Reference proteome</keyword>
<feature type="transmembrane region" description="Helical" evidence="1">
    <location>
        <begin position="21"/>
        <end position="39"/>
    </location>
</feature>
<dbReference type="OrthoDB" id="5624213at2"/>
<dbReference type="AlphaFoldDB" id="A0A0E3Z382"/>
<feature type="transmembrane region" description="Helical" evidence="1">
    <location>
        <begin position="204"/>
        <end position="226"/>
    </location>
</feature>
<protein>
    <recommendedName>
        <fullName evidence="4">Lysylphosphatidylglycerol synthetase family protein</fullName>
    </recommendedName>
</protein>
<feature type="transmembrane region" description="Helical" evidence="1">
    <location>
        <begin position="281"/>
        <end position="306"/>
    </location>
</feature>
<dbReference type="KEGG" id="psuw:WQ53_11625"/>
<feature type="transmembrane region" description="Helical" evidence="1">
    <location>
        <begin position="134"/>
        <end position="153"/>
    </location>
</feature>
<evidence type="ECO:0008006" key="4">
    <source>
        <dbReference type="Google" id="ProtNLM"/>
    </source>
</evidence>
<reference evidence="2 3" key="1">
    <citation type="journal article" date="2015" name="Genome Announc.">
        <title>Complete Genome Sequence of Pseudoxanthomonas suwonensis Strain J1, a Cellulose-Degrading Bacterium Isolated from Leaf- and Wood-Enriched Soil.</title>
        <authorList>
            <person name="Hou L."/>
            <person name="Jiang J."/>
            <person name="Xu Z."/>
            <person name="Zhou Y."/>
            <person name="Leung F.C."/>
        </authorList>
    </citation>
    <scope>NUCLEOTIDE SEQUENCE [LARGE SCALE GENOMIC DNA]</scope>
    <source>
        <strain evidence="2 3">J1</strain>
    </source>
</reference>